<evidence type="ECO:0000256" key="2">
    <source>
        <dbReference type="ARBA" id="ARBA00005419"/>
    </source>
</evidence>
<feature type="domain" description="Calcineurin-like phosphoesterase" evidence="9">
    <location>
        <begin position="12"/>
        <end position="153"/>
    </location>
</feature>
<evidence type="ECO:0000256" key="8">
    <source>
        <dbReference type="ARBA" id="ARBA00049417"/>
    </source>
</evidence>
<dbReference type="Pfam" id="PF00149">
    <property type="entry name" value="Metallophos"/>
    <property type="match status" value="1"/>
</dbReference>
<dbReference type="RefSeq" id="WP_174715898.1">
    <property type="nucleotide sequence ID" value="NZ_CADIKP010000013.1"/>
</dbReference>
<dbReference type="GO" id="GO:0008803">
    <property type="term" value="F:bis(5'-nucleosyl)-tetraphosphatase (symmetrical) activity"/>
    <property type="evidence" value="ECO:0007669"/>
    <property type="project" value="UniProtKB-EC"/>
</dbReference>
<evidence type="ECO:0000313" key="10">
    <source>
        <dbReference type="EMBL" id="QKQ46204.1"/>
    </source>
</evidence>
<comment type="similarity">
    <text evidence="2">Belongs to the Ap4A hydrolase family.</text>
</comment>
<dbReference type="Proteomes" id="UP000509782">
    <property type="component" value="Chromosome"/>
</dbReference>
<evidence type="ECO:0000313" key="11">
    <source>
        <dbReference type="Proteomes" id="UP000509782"/>
    </source>
</evidence>
<dbReference type="PIRSF" id="PIRSF000903">
    <property type="entry name" value="B5n-ttraPtase_sm"/>
    <property type="match status" value="1"/>
</dbReference>
<evidence type="ECO:0000256" key="3">
    <source>
        <dbReference type="ARBA" id="ARBA00012506"/>
    </source>
</evidence>
<sequence length="308" mass="33809">MTLAAIPRNRAIWAIGDVHGCVQSLDALLARPEIAEDPDCRFWFVGDLVNRGSRSADTLRRVMALGDRATVVLGNHDFHALAIAAGCQRPGREDTLDDLFDAPDVERLLDWLRHRPLMHAEEAHVLVHAGVLPAWDIATALALAREVEALLRDGGWRDHMRLLCGRAPTAWDASLQGQRRLRFIVAALTRMRLCTRRGALAPAARATPGHWPRETVPWFDLPTVAVQRHAVVFGHWAALGLLVRGDVVCLDTGCVSGGALTAYRLSDRKLVQVCAQPASPLAAAYGERPRYRARPGRSARGRALPIQA</sequence>
<evidence type="ECO:0000256" key="5">
    <source>
        <dbReference type="ARBA" id="ARBA00031248"/>
    </source>
</evidence>
<dbReference type="NCBIfam" id="TIGR00668">
    <property type="entry name" value="apaH"/>
    <property type="match status" value="1"/>
</dbReference>
<dbReference type="SUPFAM" id="SSF56300">
    <property type="entry name" value="Metallo-dependent phosphatases"/>
    <property type="match status" value="1"/>
</dbReference>
<dbReference type="NCBIfam" id="NF001204">
    <property type="entry name" value="PRK00166.1"/>
    <property type="match status" value="1"/>
</dbReference>
<evidence type="ECO:0000256" key="6">
    <source>
        <dbReference type="ARBA" id="ARBA00032248"/>
    </source>
</evidence>
<reference evidence="10 11" key="1">
    <citation type="submission" date="2020-05" db="EMBL/GenBank/DDBJ databases">
        <title>FDA dAtabase for Regulatory Grade micrObial Sequences (FDA-ARGOS): Supporting development and validation of Infectious Disease Dx tests.</title>
        <authorList>
            <person name="Sproer C."/>
            <person name="Gronow S."/>
            <person name="Severitt S."/>
            <person name="Schroder I."/>
            <person name="Tallon L."/>
            <person name="Sadzewicz L."/>
            <person name="Zhao X."/>
            <person name="Vavikolanu K."/>
            <person name="Mehta A."/>
            <person name="Aluvathingal J."/>
            <person name="Nadendla S."/>
            <person name="Myers T."/>
            <person name="Yan Y."/>
            <person name="Sichtig H."/>
        </authorList>
    </citation>
    <scope>NUCLEOTIDE SEQUENCE [LARGE SCALE GENOMIC DNA]</scope>
    <source>
        <strain evidence="10 11">FDAARGOS_787</strain>
    </source>
</reference>
<dbReference type="InterPro" id="IPR029052">
    <property type="entry name" value="Metallo-depent_PP-like"/>
</dbReference>
<keyword evidence="4 10" id="KW-0378">Hydrolase</keyword>
<dbReference type="PANTHER" id="PTHR40942:SF4">
    <property type="entry name" value="CYTOCHROME C5"/>
    <property type="match status" value="1"/>
</dbReference>
<comment type="function">
    <text evidence="1">Hydrolyzes diadenosine 5',5'''-P1,P4-tetraphosphate to yield ADP.</text>
</comment>
<dbReference type="EC" id="3.6.1.41" evidence="3"/>
<evidence type="ECO:0000259" key="9">
    <source>
        <dbReference type="Pfam" id="PF00149"/>
    </source>
</evidence>
<evidence type="ECO:0000256" key="4">
    <source>
        <dbReference type="ARBA" id="ARBA00022801"/>
    </source>
</evidence>
<evidence type="ECO:0000256" key="7">
    <source>
        <dbReference type="ARBA" id="ARBA00033210"/>
    </source>
</evidence>
<dbReference type="InterPro" id="IPR004617">
    <property type="entry name" value="ApaH"/>
</dbReference>
<protein>
    <recommendedName>
        <fullName evidence="3">bis(5'-nucleosyl)-tetraphosphatase (symmetrical)</fullName>
        <ecNumber evidence="3">3.6.1.41</ecNumber>
    </recommendedName>
    <alternativeName>
        <fullName evidence="6">Ap4A hydrolase</fullName>
    </alternativeName>
    <alternativeName>
        <fullName evidence="5">Diadenosine 5',5'''-P1,P4-tetraphosphate pyrophosphohydrolase</fullName>
    </alternativeName>
    <alternativeName>
        <fullName evidence="7">Diadenosine tetraphosphatase</fullName>
    </alternativeName>
</protein>
<accession>A0A6J5HMU0</accession>
<name>A0A6J5HMU0_ACHDE</name>
<proteinExistence type="inferred from homology"/>
<dbReference type="InterPro" id="IPR004843">
    <property type="entry name" value="Calcineurin-like_PHP"/>
</dbReference>
<dbReference type="EMBL" id="CP054569">
    <property type="protein sequence ID" value="QKQ46204.1"/>
    <property type="molecule type" value="Genomic_DNA"/>
</dbReference>
<dbReference type="PANTHER" id="PTHR40942">
    <property type="match status" value="1"/>
</dbReference>
<gene>
    <name evidence="10" type="ORF">FOC81_05685</name>
</gene>
<evidence type="ECO:0000256" key="1">
    <source>
        <dbReference type="ARBA" id="ARBA00003413"/>
    </source>
</evidence>
<comment type="catalytic activity">
    <reaction evidence="8">
        <text>P(1),P(4)-bis(5'-adenosyl) tetraphosphate + H2O = 2 ADP + 2 H(+)</text>
        <dbReference type="Rhea" id="RHEA:24252"/>
        <dbReference type="ChEBI" id="CHEBI:15377"/>
        <dbReference type="ChEBI" id="CHEBI:15378"/>
        <dbReference type="ChEBI" id="CHEBI:58141"/>
        <dbReference type="ChEBI" id="CHEBI:456216"/>
        <dbReference type="EC" id="3.6.1.41"/>
    </reaction>
</comment>
<organism evidence="10 11">
    <name type="scientific">Achromobacter denitrificans</name>
    <name type="common">Alcaligenes denitrificans</name>
    <dbReference type="NCBI Taxonomy" id="32002"/>
    <lineage>
        <taxon>Bacteria</taxon>
        <taxon>Pseudomonadati</taxon>
        <taxon>Pseudomonadota</taxon>
        <taxon>Betaproteobacteria</taxon>
        <taxon>Burkholderiales</taxon>
        <taxon>Alcaligenaceae</taxon>
        <taxon>Achromobacter</taxon>
    </lineage>
</organism>
<dbReference type="AlphaFoldDB" id="A0A6J5HMU0"/>
<dbReference type="Gene3D" id="3.60.21.10">
    <property type="match status" value="1"/>
</dbReference>